<dbReference type="FunFam" id="3.30.830.10:FF:000009">
    <property type="entry name" value="Presequence protease, mitochondrial"/>
    <property type="match status" value="1"/>
</dbReference>
<keyword evidence="11" id="KW-0496">Mitochondrion</keyword>
<dbReference type="GO" id="GO:0004222">
    <property type="term" value="F:metalloendopeptidase activity"/>
    <property type="evidence" value="ECO:0007669"/>
    <property type="project" value="TreeGrafter"/>
</dbReference>
<comment type="subcellular location">
    <subcellularLocation>
        <location evidence="2">Mitochondrion</location>
    </subcellularLocation>
</comment>
<dbReference type="InterPro" id="IPR055130">
    <property type="entry name" value="PreP_C"/>
</dbReference>
<accession>A0A1B6DCM2</accession>
<evidence type="ECO:0000256" key="2">
    <source>
        <dbReference type="ARBA" id="ARBA00004173"/>
    </source>
</evidence>
<evidence type="ECO:0000256" key="5">
    <source>
        <dbReference type="ARBA" id="ARBA00022670"/>
    </source>
</evidence>
<evidence type="ECO:0000256" key="1">
    <source>
        <dbReference type="ARBA" id="ARBA00001947"/>
    </source>
</evidence>
<dbReference type="SUPFAM" id="SSF63411">
    <property type="entry name" value="LuxS/MPP-like metallohydrolase"/>
    <property type="match status" value="4"/>
</dbReference>
<dbReference type="Pfam" id="PF08367">
    <property type="entry name" value="M16C_assoc"/>
    <property type="match status" value="1"/>
</dbReference>
<keyword evidence="9" id="KW-0809">Transit peptide</keyword>
<keyword evidence="7" id="KW-0378">Hydrolase</keyword>
<reference evidence="13" key="1">
    <citation type="submission" date="2015-12" db="EMBL/GenBank/DDBJ databases">
        <title>De novo transcriptome assembly of four potential Pierce s Disease insect vectors from Arizona vineyards.</title>
        <authorList>
            <person name="Tassone E.E."/>
        </authorList>
    </citation>
    <scope>NUCLEOTIDE SEQUENCE</scope>
</reference>
<evidence type="ECO:0000313" key="13">
    <source>
        <dbReference type="EMBL" id="JAS23441.1"/>
    </source>
</evidence>
<feature type="domain" description="Peptidase M16C associated" evidence="12">
    <location>
        <begin position="503"/>
        <end position="750"/>
    </location>
</feature>
<dbReference type="AlphaFoldDB" id="A0A1B6DCM2"/>
<proteinExistence type="inferred from homology"/>
<dbReference type="Pfam" id="PF22516">
    <property type="entry name" value="PreP_C"/>
    <property type="match status" value="1"/>
</dbReference>
<evidence type="ECO:0000256" key="9">
    <source>
        <dbReference type="ARBA" id="ARBA00022946"/>
    </source>
</evidence>
<dbReference type="EMBL" id="GEDC01013857">
    <property type="protein sequence ID" value="JAS23441.1"/>
    <property type="molecule type" value="Transcribed_RNA"/>
</dbReference>
<dbReference type="Pfam" id="PF05193">
    <property type="entry name" value="Peptidase_M16_C"/>
    <property type="match status" value="1"/>
</dbReference>
<dbReference type="InterPro" id="IPR007863">
    <property type="entry name" value="Peptidase_M16_C"/>
</dbReference>
<dbReference type="GO" id="GO:0046872">
    <property type="term" value="F:metal ion binding"/>
    <property type="evidence" value="ECO:0007669"/>
    <property type="project" value="UniProtKB-KW"/>
</dbReference>
<dbReference type="InterPro" id="IPR011249">
    <property type="entry name" value="Metalloenz_LuxS/M16"/>
</dbReference>
<dbReference type="FunFam" id="3.30.830.10:FF:000013">
    <property type="entry name" value="Mitochondrial presequence protease"/>
    <property type="match status" value="1"/>
</dbReference>
<dbReference type="SMART" id="SM01264">
    <property type="entry name" value="M16C_associated"/>
    <property type="match status" value="1"/>
</dbReference>
<comment type="similarity">
    <text evidence="3">Belongs to the peptidase M16 family. PreP subfamily.</text>
</comment>
<gene>
    <name evidence="13" type="ORF">g.5157</name>
</gene>
<keyword evidence="10" id="KW-0482">Metalloprotease</keyword>
<evidence type="ECO:0000256" key="8">
    <source>
        <dbReference type="ARBA" id="ARBA00022833"/>
    </source>
</evidence>
<evidence type="ECO:0000256" key="7">
    <source>
        <dbReference type="ARBA" id="ARBA00022801"/>
    </source>
</evidence>
<keyword evidence="6" id="KW-0479">Metal-binding</keyword>
<comment type="cofactor">
    <cofactor evidence="1">
        <name>Zn(2+)</name>
        <dbReference type="ChEBI" id="CHEBI:29105"/>
    </cofactor>
</comment>
<dbReference type="Pfam" id="PF00675">
    <property type="entry name" value="Peptidase_M16"/>
    <property type="match status" value="1"/>
</dbReference>
<evidence type="ECO:0000256" key="4">
    <source>
        <dbReference type="ARBA" id="ARBA00020167"/>
    </source>
</evidence>
<sequence length="1011" mass="114880">MWRARFISRQTKRLKNKISFCHASTATKPVYDSSLKEGNFIEGFKVLEVSDVPDFHMKAIRFIHEHTGAQYLHVERDDPNNAFSVGFRTTPFDSTGVPHILEHTTLCGSHKYPCRDPFFKMLNRSLATFMNAMTGPDYTIYPFSTQNEVDYRNLMSVYLDAVFRPQLSEWDFRQEGWRLEHEDISNSKSPIIFKGVVFNEMKGALSENQRIFGESLLNNLLPSHTYGVISGGDPLHIPNLTYENLKLFHSQYYHPSNARFYSYGNFPVIEHLKYINKTYLENYKHTSQNYSNLTKVPSEKRWSGEQRKTITCRVDNMAADPEKQSTLAIAHLCSDINNIQENFMLQVLSDLLVAGPNSAFYKSLVEPNIGSGFSPVTGYEPQIKDTIFTVGLQGLNPKDFDWVVDTFNKTVDKVISDGFEQDNIDGVLHRIELNVKHQSTDFGLSLLFAITSLWNHDGKIIDSMRVNDQMSNFRNEMNKNPRFLQDAVAKYLKNNSHRLVLSMNPDPKFDDKKKIEEEKLLESKLSLLNSAEKEKIYNDGISLRKQQEKPQNIECLPTLKISDLKKVVEKDELEVVEYSGIPLQVNVQPTNCLSYFRGILNTSILSDEFKPLLPIFCSIGTKMGTRIHDYRGFDQMVQLKTGGLSFSSHIVEDAADSSRFEEGILFSSYCLDDNSIYMFALWEEIFNSLTLENIHRFETLLKGNAASLVSGIADSGHLYSMSQAASLVNPCSLRKERFAGLTYVTNLCKLVQASQFEETLEKLKSLASEVLNKRHLRLCVNLSGENRSQNLANIEAFVGSLQQNGENPHIISSDQSTFQEKNGVHHLMQLPVSYTAKSIPSVPYKHEDFAKLRILCKLLSAKYLLPMVREKGGAYGAGVNINPSGVISFSSYRDPNPTQTFETFDNSVDWIMKKEFKEQDVEEAKLGTFQAIDAPVSPGSRGLRKFLNGIDDEEFQKQRLRLMAVTHEDIVDVAAKYLDSSRNVCQGRVLLGPENVDVVKRPGEKWNVNVL</sequence>
<dbReference type="PANTHER" id="PTHR43016:SF13">
    <property type="entry name" value="PRESEQUENCE PROTEASE, MITOCHONDRIAL"/>
    <property type="match status" value="1"/>
</dbReference>
<dbReference type="GO" id="GO:0005759">
    <property type="term" value="C:mitochondrial matrix"/>
    <property type="evidence" value="ECO:0007669"/>
    <property type="project" value="TreeGrafter"/>
</dbReference>
<keyword evidence="5" id="KW-0645">Protease</keyword>
<keyword evidence="8" id="KW-0862">Zinc</keyword>
<evidence type="ECO:0000259" key="12">
    <source>
        <dbReference type="SMART" id="SM01264"/>
    </source>
</evidence>
<dbReference type="GO" id="GO:0016485">
    <property type="term" value="P:protein processing"/>
    <property type="evidence" value="ECO:0007669"/>
    <property type="project" value="TreeGrafter"/>
</dbReference>
<evidence type="ECO:0000256" key="6">
    <source>
        <dbReference type="ARBA" id="ARBA00022723"/>
    </source>
</evidence>
<dbReference type="Gene3D" id="3.30.830.10">
    <property type="entry name" value="Metalloenzyme, LuxS/M16 peptidase-like"/>
    <property type="match status" value="4"/>
</dbReference>
<evidence type="ECO:0000256" key="3">
    <source>
        <dbReference type="ARBA" id="ARBA00007575"/>
    </source>
</evidence>
<dbReference type="InterPro" id="IPR011765">
    <property type="entry name" value="Pept_M16_N"/>
</dbReference>
<dbReference type="InterPro" id="IPR013578">
    <property type="entry name" value="Peptidase_M16C_assoc"/>
</dbReference>
<dbReference type="PANTHER" id="PTHR43016">
    <property type="entry name" value="PRESEQUENCE PROTEASE"/>
    <property type="match status" value="1"/>
</dbReference>
<evidence type="ECO:0000256" key="10">
    <source>
        <dbReference type="ARBA" id="ARBA00023049"/>
    </source>
</evidence>
<dbReference type="FunFam" id="3.30.830.10:FF:000011">
    <property type="entry name" value="Presequence protease, mitochondrial"/>
    <property type="match status" value="1"/>
</dbReference>
<organism evidence="13">
    <name type="scientific">Clastoptera arizonana</name>
    <name type="common">Arizona spittle bug</name>
    <dbReference type="NCBI Taxonomy" id="38151"/>
    <lineage>
        <taxon>Eukaryota</taxon>
        <taxon>Metazoa</taxon>
        <taxon>Ecdysozoa</taxon>
        <taxon>Arthropoda</taxon>
        <taxon>Hexapoda</taxon>
        <taxon>Insecta</taxon>
        <taxon>Pterygota</taxon>
        <taxon>Neoptera</taxon>
        <taxon>Paraneoptera</taxon>
        <taxon>Hemiptera</taxon>
        <taxon>Auchenorrhyncha</taxon>
        <taxon>Cercopoidea</taxon>
        <taxon>Clastopteridae</taxon>
        <taxon>Clastoptera</taxon>
    </lineage>
</organism>
<evidence type="ECO:0000256" key="11">
    <source>
        <dbReference type="ARBA" id="ARBA00023128"/>
    </source>
</evidence>
<name>A0A1B6DCM2_9HEMI</name>
<protein>
    <recommendedName>
        <fullName evidence="4">Presequence protease, mitochondrial</fullName>
    </recommendedName>
</protein>